<feature type="chain" id="PRO_5045814759" evidence="1">
    <location>
        <begin position="28"/>
        <end position="161"/>
    </location>
</feature>
<dbReference type="Proteomes" id="UP000536746">
    <property type="component" value="Unassembled WGS sequence"/>
</dbReference>
<name>A0ABX2LWM4_9BURK</name>
<evidence type="ECO:0000313" key="2">
    <source>
        <dbReference type="EMBL" id="NUU01318.1"/>
    </source>
</evidence>
<dbReference type="RefSeq" id="WP_158522517.1">
    <property type="nucleotide sequence ID" value="NZ_CP018845.1"/>
</dbReference>
<dbReference type="EMBL" id="JABFMT010000005">
    <property type="protein sequence ID" value="NUU01318.1"/>
    <property type="molecule type" value="Genomic_DNA"/>
</dbReference>
<comment type="caution">
    <text evidence="2">The sequence shown here is derived from an EMBL/GenBank/DDBJ whole genome shotgun (WGS) entry which is preliminary data.</text>
</comment>
<keyword evidence="3" id="KW-1185">Reference proteome</keyword>
<proteinExistence type="predicted"/>
<evidence type="ECO:0000313" key="3">
    <source>
        <dbReference type="Proteomes" id="UP000536746"/>
    </source>
</evidence>
<keyword evidence="1" id="KW-0732">Signal</keyword>
<dbReference type="InterPro" id="IPR021733">
    <property type="entry name" value="DUF3304"/>
</dbReference>
<evidence type="ECO:0000256" key="1">
    <source>
        <dbReference type="SAM" id="SignalP"/>
    </source>
</evidence>
<dbReference type="PROSITE" id="PS51257">
    <property type="entry name" value="PROKAR_LIPOPROTEIN"/>
    <property type="match status" value="1"/>
</dbReference>
<accession>A0ABX2LWM4</accession>
<organism evidence="2 3">
    <name type="scientific">Herbaspirillum robiniae</name>
    <dbReference type="NCBI Taxonomy" id="2014887"/>
    <lineage>
        <taxon>Bacteria</taxon>
        <taxon>Pseudomonadati</taxon>
        <taxon>Pseudomonadota</taxon>
        <taxon>Betaproteobacteria</taxon>
        <taxon>Burkholderiales</taxon>
        <taxon>Oxalobacteraceae</taxon>
        <taxon>Herbaspirillum</taxon>
    </lineage>
</organism>
<gene>
    <name evidence="2" type="ORF">HNO84_06895</name>
</gene>
<protein>
    <submittedName>
        <fullName evidence="2">DUF3304 domain-containing protein</fullName>
    </submittedName>
</protein>
<feature type="signal peptide" evidence="1">
    <location>
        <begin position="1"/>
        <end position="27"/>
    </location>
</feature>
<sequence>MQHAYRKMWLAATAALALAGAAGCGNAETPPSVPMNLVGYNHMADGIADFDVQFKGGQKAGGGFLDAGSGGGAMICCVSVPEKWRPGLVAHVDAEVYRKSGEKYTISKDVPLPEYKAEQAGHLSVHFLRSGEVKLFVTRYALWHPDYPLKGRDAELKPGAP</sequence>
<dbReference type="Pfam" id="PF11745">
    <property type="entry name" value="DUF3304"/>
    <property type="match status" value="1"/>
</dbReference>
<reference evidence="2 3" key="1">
    <citation type="journal article" date="2020" name="Front. Plant Sci.">
        <title>Isolation of Rhizosphere Bacteria That Improve Quality and Water Stress Tolerance in Greenhouse Ornamentals.</title>
        <authorList>
            <person name="Nordstedt N.P."/>
            <person name="Jones M.L."/>
        </authorList>
    </citation>
    <scope>NUCLEOTIDE SEQUENCE [LARGE SCALE GENOMIC DNA]</scope>
    <source>
        <strain evidence="2 3">C6C2</strain>
    </source>
</reference>